<feature type="transmembrane region" description="Helical" evidence="7">
    <location>
        <begin position="31"/>
        <end position="52"/>
    </location>
</feature>
<comment type="caution">
    <text evidence="9">The sequence shown here is derived from an EMBL/GenBank/DDBJ whole genome shotgun (WGS) entry which is preliminary data.</text>
</comment>
<evidence type="ECO:0000256" key="6">
    <source>
        <dbReference type="SAM" id="MobiDB-lite"/>
    </source>
</evidence>
<dbReference type="Proteomes" id="UP000693970">
    <property type="component" value="Unassembled WGS sequence"/>
</dbReference>
<keyword evidence="3" id="KW-0813">Transport</keyword>
<organism evidence="9 10">
    <name type="scientific">Nitzschia inconspicua</name>
    <dbReference type="NCBI Taxonomy" id="303405"/>
    <lineage>
        <taxon>Eukaryota</taxon>
        <taxon>Sar</taxon>
        <taxon>Stramenopiles</taxon>
        <taxon>Ochrophyta</taxon>
        <taxon>Bacillariophyta</taxon>
        <taxon>Bacillariophyceae</taxon>
        <taxon>Bacillariophycidae</taxon>
        <taxon>Bacillariales</taxon>
        <taxon>Bacillariaceae</taxon>
        <taxon>Nitzschia</taxon>
    </lineage>
</organism>
<evidence type="ECO:0000256" key="1">
    <source>
        <dbReference type="ARBA" id="ARBA00004141"/>
    </source>
</evidence>
<evidence type="ECO:0000256" key="2">
    <source>
        <dbReference type="ARBA" id="ARBA00022692"/>
    </source>
</evidence>
<feature type="compositionally biased region" description="Polar residues" evidence="6">
    <location>
        <begin position="252"/>
        <end position="263"/>
    </location>
</feature>
<keyword evidence="2 7" id="KW-0812">Transmembrane</keyword>
<gene>
    <name evidence="9" type="ORF">IV203_026523</name>
</gene>
<comment type="subcellular location">
    <subcellularLocation>
        <location evidence="1">Membrane</location>
        <topology evidence="1">Multi-pass membrane protein</topology>
    </subcellularLocation>
</comment>
<dbReference type="GO" id="GO:0005385">
    <property type="term" value="F:zinc ion transmembrane transporter activity"/>
    <property type="evidence" value="ECO:0007669"/>
    <property type="project" value="TreeGrafter"/>
</dbReference>
<evidence type="ECO:0000256" key="4">
    <source>
        <dbReference type="ARBA" id="ARBA00022989"/>
    </source>
</evidence>
<dbReference type="EMBL" id="JAGRRH010000010">
    <property type="protein sequence ID" value="KAG7363163.1"/>
    <property type="molecule type" value="Genomic_DNA"/>
</dbReference>
<evidence type="ECO:0000313" key="9">
    <source>
        <dbReference type="EMBL" id="KAG7363163.1"/>
    </source>
</evidence>
<dbReference type="InterPro" id="IPR058533">
    <property type="entry name" value="Cation_efflux_TM"/>
</dbReference>
<reference evidence="9" key="1">
    <citation type="journal article" date="2021" name="Sci. Rep.">
        <title>Diploid genomic architecture of Nitzschia inconspicua, an elite biomass production diatom.</title>
        <authorList>
            <person name="Oliver A."/>
            <person name="Podell S."/>
            <person name="Pinowska A."/>
            <person name="Traller J.C."/>
            <person name="Smith S.R."/>
            <person name="McClure R."/>
            <person name="Beliaev A."/>
            <person name="Bohutskyi P."/>
            <person name="Hill E.A."/>
            <person name="Rabines A."/>
            <person name="Zheng H."/>
            <person name="Allen L.Z."/>
            <person name="Kuo A."/>
            <person name="Grigoriev I.V."/>
            <person name="Allen A.E."/>
            <person name="Hazlebeck D."/>
            <person name="Allen E.E."/>
        </authorList>
    </citation>
    <scope>NUCLEOTIDE SEQUENCE</scope>
    <source>
        <strain evidence="9">Hildebrandi</strain>
    </source>
</reference>
<proteinExistence type="predicted"/>
<evidence type="ECO:0000313" key="10">
    <source>
        <dbReference type="Proteomes" id="UP000693970"/>
    </source>
</evidence>
<keyword evidence="4 7" id="KW-1133">Transmembrane helix</keyword>
<dbReference type="AlphaFoldDB" id="A0A9K3PXB4"/>
<feature type="region of interest" description="Disordered" evidence="6">
    <location>
        <begin position="246"/>
        <end position="279"/>
    </location>
</feature>
<accession>A0A9K3PXB4</accession>
<reference evidence="9" key="2">
    <citation type="submission" date="2021-04" db="EMBL/GenBank/DDBJ databases">
        <authorList>
            <person name="Podell S."/>
        </authorList>
    </citation>
    <scope>NUCLEOTIDE SEQUENCE</scope>
    <source>
        <strain evidence="9">Hildebrandi</strain>
    </source>
</reference>
<dbReference type="PANTHER" id="PTHR11562">
    <property type="entry name" value="CATION EFFLUX PROTEIN/ ZINC TRANSPORTER"/>
    <property type="match status" value="1"/>
</dbReference>
<protein>
    <submittedName>
        <fullName evidence="9">Cation efflux protein</fullName>
    </submittedName>
</protein>
<feature type="transmembrane region" description="Helical" evidence="7">
    <location>
        <begin position="126"/>
        <end position="148"/>
    </location>
</feature>
<keyword evidence="3" id="KW-0406">Ion transport</keyword>
<keyword evidence="3" id="KW-0864">Zinc transport</keyword>
<feature type="region of interest" description="Disordered" evidence="6">
    <location>
        <begin position="1"/>
        <end position="26"/>
    </location>
</feature>
<evidence type="ECO:0000256" key="7">
    <source>
        <dbReference type="SAM" id="Phobius"/>
    </source>
</evidence>
<feature type="region of interest" description="Disordered" evidence="6">
    <location>
        <begin position="302"/>
        <end position="331"/>
    </location>
</feature>
<dbReference type="OrthoDB" id="47927at2759"/>
<evidence type="ECO:0000256" key="3">
    <source>
        <dbReference type="ARBA" id="ARBA00022906"/>
    </source>
</evidence>
<feature type="transmembrane region" description="Helical" evidence="7">
    <location>
        <begin position="168"/>
        <end position="191"/>
    </location>
</feature>
<evidence type="ECO:0000259" key="8">
    <source>
        <dbReference type="Pfam" id="PF01545"/>
    </source>
</evidence>
<name>A0A9K3PXB4_9STRA</name>
<evidence type="ECO:0000256" key="5">
    <source>
        <dbReference type="ARBA" id="ARBA00023136"/>
    </source>
</evidence>
<keyword evidence="10" id="KW-1185">Reference proteome</keyword>
<sequence length="428" mass="47397">MSPNGHTHRHGSRQPKQHNNDSNKRPSNEKLLCTAFVSFQCFAIAQTVAAVIAGSEALLGDSFAMMVDAFTYLFNWYAERQKVLYAQNLQLHDPLLIDDENGDDDDLVATTIQELEYKKYTYQLELVPPLISVSTLIVVTIIVLKQSIKVLILDTQRDQSEQSDPNVRLMMLFSFLNLLLDVVNVGCFASAKHALGYNTKTNDDDSHEPELAPIALTCSGLEVGHYSDLANGECEIEMMTQTFQSFDDEQSDTTPKQANGTNKSSHDNHIELDGSNVTIDQRSEAINQSYDQDEDGEEYLDDIDETSPMRPSSFNRNRLDDDGSTASSVSGEENVPNLNMCSAYTHVFADTLRSLAVILASLLAEFTSTVTSEVADSTAAVVVSALILLSLLPLFSGMVHTFQSLQQVNRQIAEQNQSLTSRFLTENN</sequence>
<dbReference type="GO" id="GO:0005886">
    <property type="term" value="C:plasma membrane"/>
    <property type="evidence" value="ECO:0007669"/>
    <property type="project" value="TreeGrafter"/>
</dbReference>
<keyword evidence="5 7" id="KW-0472">Membrane</keyword>
<feature type="transmembrane region" description="Helical" evidence="7">
    <location>
        <begin position="379"/>
        <end position="402"/>
    </location>
</feature>
<dbReference type="PANTHER" id="PTHR11562:SF17">
    <property type="entry name" value="RE54080P-RELATED"/>
    <property type="match status" value="1"/>
</dbReference>
<feature type="transmembrane region" description="Helical" evidence="7">
    <location>
        <begin position="58"/>
        <end position="78"/>
    </location>
</feature>
<feature type="compositionally biased region" description="Basic residues" evidence="6">
    <location>
        <begin position="1"/>
        <end position="16"/>
    </location>
</feature>
<keyword evidence="3" id="KW-0862">Zinc</keyword>
<dbReference type="InterPro" id="IPR050681">
    <property type="entry name" value="CDF/SLC30A"/>
</dbReference>
<dbReference type="Pfam" id="PF01545">
    <property type="entry name" value="Cation_efflux"/>
    <property type="match status" value="1"/>
</dbReference>
<feature type="domain" description="Cation efflux protein transmembrane" evidence="8">
    <location>
        <begin position="123"/>
        <end position="395"/>
    </location>
</feature>